<evidence type="ECO:0000313" key="1">
    <source>
        <dbReference type="EMBL" id="KAK6763069.1"/>
    </source>
</evidence>
<protein>
    <submittedName>
        <fullName evidence="1">Uncharacterized protein</fullName>
    </submittedName>
</protein>
<evidence type="ECO:0000313" key="2">
    <source>
        <dbReference type="Proteomes" id="UP001303046"/>
    </source>
</evidence>
<dbReference type="Proteomes" id="UP001303046">
    <property type="component" value="Unassembled WGS sequence"/>
</dbReference>
<keyword evidence="2" id="KW-1185">Reference proteome</keyword>
<accession>A0ABR1EK68</accession>
<dbReference type="EMBL" id="JAVFWL010000006">
    <property type="protein sequence ID" value="KAK6763069.1"/>
    <property type="molecule type" value="Genomic_DNA"/>
</dbReference>
<sequence>MNVVKKTRNTMLTYSNTTVLRALTNASETWALRVFSRFYLLCKKLDQWCAKPAGLIVMLSPHCALSKQNIGDVNSLVALHF</sequence>
<reference evidence="1 2" key="1">
    <citation type="submission" date="2023-08" db="EMBL/GenBank/DDBJ databases">
        <title>A Necator americanus chromosomal reference genome.</title>
        <authorList>
            <person name="Ilik V."/>
            <person name="Petrzelkova K.J."/>
            <person name="Pardy F."/>
            <person name="Fuh T."/>
            <person name="Niatou-Singa F.S."/>
            <person name="Gouil Q."/>
            <person name="Baker L."/>
            <person name="Ritchie M.E."/>
            <person name="Jex A.R."/>
            <person name="Gazzola D."/>
            <person name="Li H."/>
            <person name="Toshio Fujiwara R."/>
            <person name="Zhan B."/>
            <person name="Aroian R.V."/>
            <person name="Pafco B."/>
            <person name="Schwarz E.M."/>
        </authorList>
    </citation>
    <scope>NUCLEOTIDE SEQUENCE [LARGE SCALE GENOMIC DNA]</scope>
    <source>
        <strain evidence="1 2">Aroian</strain>
        <tissue evidence="1">Whole animal</tissue>
    </source>
</reference>
<gene>
    <name evidence="1" type="primary">Necator_chrX.g23848</name>
    <name evidence="1" type="ORF">RB195_023683</name>
</gene>
<organism evidence="1 2">
    <name type="scientific">Necator americanus</name>
    <name type="common">Human hookworm</name>
    <dbReference type="NCBI Taxonomy" id="51031"/>
    <lineage>
        <taxon>Eukaryota</taxon>
        <taxon>Metazoa</taxon>
        <taxon>Ecdysozoa</taxon>
        <taxon>Nematoda</taxon>
        <taxon>Chromadorea</taxon>
        <taxon>Rhabditida</taxon>
        <taxon>Rhabditina</taxon>
        <taxon>Rhabditomorpha</taxon>
        <taxon>Strongyloidea</taxon>
        <taxon>Ancylostomatidae</taxon>
        <taxon>Bunostominae</taxon>
        <taxon>Necator</taxon>
    </lineage>
</organism>
<name>A0ABR1EK68_NECAM</name>
<comment type="caution">
    <text evidence="1">The sequence shown here is derived from an EMBL/GenBank/DDBJ whole genome shotgun (WGS) entry which is preliminary data.</text>
</comment>
<proteinExistence type="predicted"/>